<dbReference type="PANTHER" id="PTHR31001">
    <property type="entry name" value="UNCHARACTERIZED TRANSCRIPTIONAL REGULATORY PROTEIN"/>
    <property type="match status" value="1"/>
</dbReference>
<comment type="subcellular location">
    <subcellularLocation>
        <location evidence="1">Nucleus</location>
    </subcellularLocation>
</comment>
<reference evidence="5 6" key="1">
    <citation type="submission" date="2015-09" db="EMBL/GenBank/DDBJ databases">
        <title>Host preference determinants of Valsa canker pathogens revealed by comparative genomics.</title>
        <authorList>
            <person name="Yin Z."/>
            <person name="Huang L."/>
        </authorList>
    </citation>
    <scope>NUCLEOTIDE SEQUENCE [LARGE SCALE GENOMIC DNA]</scope>
    <source>
        <strain evidence="5 6">03-1</strain>
    </source>
</reference>
<feature type="compositionally biased region" description="Basic and acidic residues" evidence="3">
    <location>
        <begin position="505"/>
        <end position="517"/>
    </location>
</feature>
<feature type="region of interest" description="Disordered" evidence="3">
    <location>
        <begin position="13"/>
        <end position="85"/>
    </location>
</feature>
<dbReference type="GO" id="GO:0003677">
    <property type="term" value="F:DNA binding"/>
    <property type="evidence" value="ECO:0007669"/>
    <property type="project" value="InterPro"/>
</dbReference>
<gene>
    <name evidence="5" type="ORF">VMCG_06029</name>
</gene>
<evidence type="ECO:0000313" key="5">
    <source>
        <dbReference type="EMBL" id="ROW02499.1"/>
    </source>
</evidence>
<keyword evidence="2" id="KW-0539">Nucleus</keyword>
<evidence type="ECO:0000256" key="3">
    <source>
        <dbReference type="SAM" id="MobiDB-lite"/>
    </source>
</evidence>
<evidence type="ECO:0000313" key="6">
    <source>
        <dbReference type="Proteomes" id="UP000283895"/>
    </source>
</evidence>
<dbReference type="GO" id="GO:0006351">
    <property type="term" value="P:DNA-templated transcription"/>
    <property type="evidence" value="ECO:0007669"/>
    <property type="project" value="InterPro"/>
</dbReference>
<dbReference type="Proteomes" id="UP000283895">
    <property type="component" value="Unassembled WGS sequence"/>
</dbReference>
<evidence type="ECO:0000256" key="2">
    <source>
        <dbReference type="ARBA" id="ARBA00023242"/>
    </source>
</evidence>
<evidence type="ECO:0000256" key="1">
    <source>
        <dbReference type="ARBA" id="ARBA00004123"/>
    </source>
</evidence>
<dbReference type="InterPro" id="IPR050613">
    <property type="entry name" value="Sec_Metabolite_Reg"/>
</dbReference>
<dbReference type="GO" id="GO:0005634">
    <property type="term" value="C:nucleus"/>
    <property type="evidence" value="ECO:0007669"/>
    <property type="project" value="UniProtKB-SubCell"/>
</dbReference>
<feature type="region of interest" description="Disordered" evidence="3">
    <location>
        <begin position="483"/>
        <end position="517"/>
    </location>
</feature>
<feature type="compositionally biased region" description="Polar residues" evidence="3">
    <location>
        <begin position="39"/>
        <end position="52"/>
    </location>
</feature>
<dbReference type="AlphaFoldDB" id="A0A423WGL0"/>
<feature type="domain" description="Xylanolytic transcriptional activator regulatory" evidence="4">
    <location>
        <begin position="286"/>
        <end position="359"/>
    </location>
</feature>
<dbReference type="InterPro" id="IPR007219">
    <property type="entry name" value="XnlR_reg_dom"/>
</dbReference>
<accession>A0A423WGL0</accession>
<comment type="caution">
    <text evidence="5">The sequence shown here is derived from an EMBL/GenBank/DDBJ whole genome shotgun (WGS) entry which is preliminary data.</text>
</comment>
<protein>
    <recommendedName>
        <fullName evidence="4">Xylanolytic transcriptional activator regulatory domain-containing protein</fullName>
    </recommendedName>
</protein>
<feature type="compositionally biased region" description="Low complexity" evidence="3">
    <location>
        <begin position="56"/>
        <end position="83"/>
    </location>
</feature>
<feature type="compositionally biased region" description="Low complexity" evidence="3">
    <location>
        <begin position="622"/>
        <end position="642"/>
    </location>
</feature>
<feature type="region of interest" description="Disordered" evidence="3">
    <location>
        <begin position="609"/>
        <end position="651"/>
    </location>
</feature>
<dbReference type="PANTHER" id="PTHR31001:SF57">
    <property type="entry name" value="ZN(II)2CYS6 TRANSCRIPTION FACTOR (EUROFUNG)"/>
    <property type="match status" value="1"/>
</dbReference>
<evidence type="ECO:0000259" key="4">
    <source>
        <dbReference type="SMART" id="SM00906"/>
    </source>
</evidence>
<dbReference type="GO" id="GO:0008270">
    <property type="term" value="F:zinc ion binding"/>
    <property type="evidence" value="ECO:0007669"/>
    <property type="project" value="InterPro"/>
</dbReference>
<dbReference type="SMART" id="SM00906">
    <property type="entry name" value="Fungal_trans"/>
    <property type="match status" value="1"/>
</dbReference>
<name>A0A423WGL0_9PEZI</name>
<dbReference type="OrthoDB" id="435881at2759"/>
<sequence>MDKLARLESIIKHLASEDGEDQDQDVLPTNPRTGVNPKPLQSSTPANPAQQKTTEADGSVAAAAAAETETTTPSGEESPTPSSLDGLFGRLVIGESKSYYVSNVLWANLANEVDEIRDMLLQPEEDDEDEDMMSPKTSHSGISSSNAALFGFCALAHSVQAYHPTFSQAVNLFAVYTENVTPQVRLFHVPTLSRIYWDAIASLESLDKNTEALLFAIYYSAVASIDDRQTLGILGMTKDAALERYRFAVEQAMARADLLNTQSLILLQTAVLFLSALRSLDESRTTWSLTALVFHIAQTMGVHRDGTMFGLKPFETEMRRRLWWHICILDTRSSVLHGFQPIAHQFSSDTKFPLHVNDADLSPGMKDFPPVRHEATDMTLLLLRCEALNTAWKIGLASPGLPRSPAPVPWRAVAAEGAASGILSLEERRAIVRDLEGRLKDTYFRDCDPSNPLLSIYSMVADLIIIQFWLLVYHLSPGSTLQHSEAGSGPASNDVDGHSTAPSESRSDASADEEMTRDRDDLFHKSIDVLELSARLLSSPSVAKWTWYAKPHIQWHAVSFVLSEICSRPPSAECDRAWKAAMAIYEIKGTMWSPIRRLMAKAGYVREMQARSKGGGPDGQAGPASGISTGTPSSGFTSTGEPSPAPGWGSYRYTTADTSALEVNPVSGPGIQQGVRGAEADDPLMDLLNFPDDPYTDDISTFGLSACSQGFSLGMMGAGSAMDGWDGCRW</sequence>
<keyword evidence="6" id="KW-1185">Reference proteome</keyword>
<organism evidence="5 6">
    <name type="scientific">Cytospora schulzeri</name>
    <dbReference type="NCBI Taxonomy" id="448051"/>
    <lineage>
        <taxon>Eukaryota</taxon>
        <taxon>Fungi</taxon>
        <taxon>Dikarya</taxon>
        <taxon>Ascomycota</taxon>
        <taxon>Pezizomycotina</taxon>
        <taxon>Sordariomycetes</taxon>
        <taxon>Sordariomycetidae</taxon>
        <taxon>Diaporthales</taxon>
        <taxon>Cytosporaceae</taxon>
        <taxon>Cytospora</taxon>
    </lineage>
</organism>
<dbReference type="STRING" id="356882.A0A423WGL0"/>
<dbReference type="Pfam" id="PF04082">
    <property type="entry name" value="Fungal_trans"/>
    <property type="match status" value="1"/>
</dbReference>
<dbReference type="EMBL" id="LKEA01000017">
    <property type="protein sequence ID" value="ROW02499.1"/>
    <property type="molecule type" value="Genomic_DNA"/>
</dbReference>
<dbReference type="CDD" id="cd12148">
    <property type="entry name" value="fungal_TF_MHR"/>
    <property type="match status" value="1"/>
</dbReference>
<proteinExistence type="predicted"/>